<evidence type="ECO:0000313" key="7">
    <source>
        <dbReference type="Proteomes" id="UP000008710"/>
    </source>
</evidence>
<dbReference type="InterPro" id="IPR036271">
    <property type="entry name" value="Tet_transcr_reg_TetR-rel_C_sf"/>
</dbReference>
<dbReference type="OrthoDB" id="4214267at2"/>
<sequence>MTATKISPRDRLLKAADDLFFKEGIRAVGINRILDEAQTPIMTLYRHFGSKDGLAAAYLERRGERNAEEVASELAKRASTPREKILATFDIIVEGLEQGEFRGCPFINATVEMASPDHEVAKIARRYKEAGRQWFAEFAAEAGVPDPAGLAIQLTVLLDGAAAAAALYQDSSGATYARSAAEALVDAALAAASTGSTGDDVCAPAVAD</sequence>
<evidence type="ECO:0000256" key="1">
    <source>
        <dbReference type="ARBA" id="ARBA00023015"/>
    </source>
</evidence>
<accession>Q0SD69</accession>
<keyword evidence="2 4" id="KW-0238">DNA-binding</keyword>
<keyword evidence="3" id="KW-0804">Transcription</keyword>
<protein>
    <submittedName>
        <fullName evidence="6">Probable transcriptional regulator, TetR family protein</fullName>
    </submittedName>
</protein>
<dbReference type="Proteomes" id="UP000008710">
    <property type="component" value="Chromosome"/>
</dbReference>
<keyword evidence="1" id="KW-0805">Transcription regulation</keyword>
<dbReference type="EMBL" id="CP000431">
    <property type="protein sequence ID" value="ABG94517.1"/>
    <property type="molecule type" value="Genomic_DNA"/>
</dbReference>
<dbReference type="KEGG" id="rha:RHA1_ro02712"/>
<dbReference type="PANTHER" id="PTHR47506:SF1">
    <property type="entry name" value="HTH-TYPE TRANSCRIPTIONAL REGULATOR YJDC"/>
    <property type="match status" value="1"/>
</dbReference>
<dbReference type="Pfam" id="PF00440">
    <property type="entry name" value="TetR_N"/>
    <property type="match status" value="1"/>
</dbReference>
<organism evidence="6 7">
    <name type="scientific">Rhodococcus jostii (strain RHA1)</name>
    <dbReference type="NCBI Taxonomy" id="101510"/>
    <lineage>
        <taxon>Bacteria</taxon>
        <taxon>Bacillati</taxon>
        <taxon>Actinomycetota</taxon>
        <taxon>Actinomycetes</taxon>
        <taxon>Mycobacteriales</taxon>
        <taxon>Nocardiaceae</taxon>
        <taxon>Rhodococcus</taxon>
    </lineage>
</organism>
<dbReference type="Gene3D" id="1.10.357.10">
    <property type="entry name" value="Tetracycline Repressor, domain 2"/>
    <property type="match status" value="1"/>
</dbReference>
<proteinExistence type="predicted"/>
<dbReference type="SUPFAM" id="SSF46689">
    <property type="entry name" value="Homeodomain-like"/>
    <property type="match status" value="1"/>
</dbReference>
<dbReference type="PROSITE" id="PS50977">
    <property type="entry name" value="HTH_TETR_2"/>
    <property type="match status" value="1"/>
</dbReference>
<dbReference type="SUPFAM" id="SSF48498">
    <property type="entry name" value="Tetracyclin repressor-like, C-terminal domain"/>
    <property type="match status" value="1"/>
</dbReference>
<dbReference type="AlphaFoldDB" id="Q0SD69"/>
<dbReference type="RefSeq" id="WP_011595412.1">
    <property type="nucleotide sequence ID" value="NC_008268.1"/>
</dbReference>
<dbReference type="eggNOG" id="COG1309">
    <property type="taxonomic scope" value="Bacteria"/>
</dbReference>
<dbReference type="InterPro" id="IPR001647">
    <property type="entry name" value="HTH_TetR"/>
</dbReference>
<evidence type="ECO:0000256" key="4">
    <source>
        <dbReference type="PROSITE-ProRule" id="PRU00335"/>
    </source>
</evidence>
<dbReference type="HOGENOM" id="CLU_069356_23_1_11"/>
<dbReference type="InterPro" id="IPR009057">
    <property type="entry name" value="Homeodomain-like_sf"/>
</dbReference>
<evidence type="ECO:0000256" key="3">
    <source>
        <dbReference type="ARBA" id="ARBA00023163"/>
    </source>
</evidence>
<reference evidence="7" key="1">
    <citation type="journal article" date="2006" name="Proc. Natl. Acad. Sci. U.S.A.">
        <title>The complete genome of Rhodococcus sp. RHA1 provides insights into a catabolic powerhouse.</title>
        <authorList>
            <person name="McLeod M.P."/>
            <person name="Warren R.L."/>
            <person name="Hsiao W.W.L."/>
            <person name="Araki N."/>
            <person name="Myhre M."/>
            <person name="Fernandes C."/>
            <person name="Miyazawa D."/>
            <person name="Wong W."/>
            <person name="Lillquist A.L."/>
            <person name="Wang D."/>
            <person name="Dosanjh M."/>
            <person name="Hara H."/>
            <person name="Petrescu A."/>
            <person name="Morin R.D."/>
            <person name="Yang G."/>
            <person name="Stott J.M."/>
            <person name="Schein J.E."/>
            <person name="Shin H."/>
            <person name="Smailus D."/>
            <person name="Siddiqui A.S."/>
            <person name="Marra M.A."/>
            <person name="Jones S.J.M."/>
            <person name="Holt R."/>
            <person name="Brinkman F.S.L."/>
            <person name="Miyauchi K."/>
            <person name="Fukuda M."/>
            <person name="Davies J.E."/>
            <person name="Mohn W.W."/>
            <person name="Eltis L.D."/>
        </authorList>
    </citation>
    <scope>NUCLEOTIDE SEQUENCE [LARGE SCALE GENOMIC DNA]</scope>
    <source>
        <strain evidence="7">RHA1</strain>
    </source>
</reference>
<dbReference type="PRINTS" id="PR00455">
    <property type="entry name" value="HTHTETR"/>
</dbReference>
<evidence type="ECO:0000313" key="6">
    <source>
        <dbReference type="EMBL" id="ABG94517.1"/>
    </source>
</evidence>
<feature type="domain" description="HTH tetR-type" evidence="5">
    <location>
        <begin position="6"/>
        <end position="66"/>
    </location>
</feature>
<evidence type="ECO:0000259" key="5">
    <source>
        <dbReference type="PROSITE" id="PS50977"/>
    </source>
</evidence>
<dbReference type="GO" id="GO:0003677">
    <property type="term" value="F:DNA binding"/>
    <property type="evidence" value="ECO:0007669"/>
    <property type="project" value="UniProtKB-UniRule"/>
</dbReference>
<gene>
    <name evidence="6" type="ordered locus">RHA1_ro02712</name>
</gene>
<dbReference type="PANTHER" id="PTHR47506">
    <property type="entry name" value="TRANSCRIPTIONAL REGULATORY PROTEIN"/>
    <property type="match status" value="1"/>
</dbReference>
<evidence type="ECO:0000256" key="2">
    <source>
        <dbReference type="ARBA" id="ARBA00023125"/>
    </source>
</evidence>
<feature type="DNA-binding region" description="H-T-H motif" evidence="4">
    <location>
        <begin position="29"/>
        <end position="48"/>
    </location>
</feature>
<name>Q0SD69_RHOJR</name>
<dbReference type="PATRIC" id="fig|101510.16.peg.2741"/>